<comment type="subcellular location">
    <subcellularLocation>
        <location evidence="10">Cell inner membrane</location>
    </subcellularLocation>
    <subcellularLocation>
        <location evidence="2">Cell membrane</location>
        <topology evidence="2">Single-pass membrane protein</topology>
    </subcellularLocation>
</comment>
<comment type="similarity">
    <text evidence="3 10">Belongs to the FliL family.</text>
</comment>
<dbReference type="RefSeq" id="WP_243802048.1">
    <property type="nucleotide sequence ID" value="NZ_JALHAT010000035.1"/>
</dbReference>
<feature type="compositionally biased region" description="Basic and acidic residues" evidence="11">
    <location>
        <begin position="46"/>
        <end position="62"/>
    </location>
</feature>
<dbReference type="Pfam" id="PF03748">
    <property type="entry name" value="FliL"/>
    <property type="match status" value="1"/>
</dbReference>
<evidence type="ECO:0000256" key="7">
    <source>
        <dbReference type="ARBA" id="ARBA00022779"/>
    </source>
</evidence>
<evidence type="ECO:0000256" key="11">
    <source>
        <dbReference type="SAM" id="MobiDB-lite"/>
    </source>
</evidence>
<dbReference type="InterPro" id="IPR005503">
    <property type="entry name" value="FliL"/>
</dbReference>
<keyword evidence="7 10" id="KW-0283">Flagellar rotation</keyword>
<comment type="caution">
    <text evidence="12">The sequence shown here is derived from an EMBL/GenBank/DDBJ whole genome shotgun (WGS) entry which is preliminary data.</text>
</comment>
<organism evidence="12 13">
    <name type="scientific">Novosphingobium mangrovi</name>
    <name type="common">ex Hu et al. 2023</name>
    <dbReference type="NCBI Taxonomy" id="2930094"/>
    <lineage>
        <taxon>Bacteria</taxon>
        <taxon>Pseudomonadati</taxon>
        <taxon>Pseudomonadota</taxon>
        <taxon>Alphaproteobacteria</taxon>
        <taxon>Sphingomonadales</taxon>
        <taxon>Sphingomonadaceae</taxon>
        <taxon>Novosphingobium</taxon>
    </lineage>
</organism>
<evidence type="ECO:0000256" key="2">
    <source>
        <dbReference type="ARBA" id="ARBA00004162"/>
    </source>
</evidence>
<keyword evidence="5 10" id="KW-0145">Chemotaxis</keyword>
<keyword evidence="8 10" id="KW-1133">Transmembrane helix</keyword>
<dbReference type="EMBL" id="JALHAT010000035">
    <property type="protein sequence ID" value="MCJ1962250.1"/>
    <property type="molecule type" value="Genomic_DNA"/>
</dbReference>
<sequence>MSDKADKDDKPKGKGKMGLILVAVAMLIVGGGGAAGAMMFLGGGHSEGHEPKGPQLVRKGEVDPYAPPAGEGEEEGGGGHEEHGDGGDEYRTAYYTFKDEFTSNLKDSDALVQLALACSTRRDGRVLQWLAKHELAIRSNMLSVIADTHEDDMFTIKGKDKLQKRLTKTINDVLKKKEGYGGVDAVYFRTLIIQ</sequence>
<evidence type="ECO:0000256" key="10">
    <source>
        <dbReference type="RuleBase" id="RU364125"/>
    </source>
</evidence>
<protein>
    <recommendedName>
        <fullName evidence="10">Flagellar protein FliL</fullName>
    </recommendedName>
</protein>
<accession>A0ABT0AGE0</accession>
<evidence type="ECO:0000256" key="6">
    <source>
        <dbReference type="ARBA" id="ARBA00022692"/>
    </source>
</evidence>
<keyword evidence="6 10" id="KW-0812">Transmembrane</keyword>
<evidence type="ECO:0000256" key="3">
    <source>
        <dbReference type="ARBA" id="ARBA00008281"/>
    </source>
</evidence>
<keyword evidence="4" id="KW-1003">Cell membrane</keyword>
<evidence type="ECO:0000256" key="8">
    <source>
        <dbReference type="ARBA" id="ARBA00022989"/>
    </source>
</evidence>
<evidence type="ECO:0000256" key="5">
    <source>
        <dbReference type="ARBA" id="ARBA00022500"/>
    </source>
</evidence>
<keyword evidence="9 10" id="KW-0472">Membrane</keyword>
<dbReference type="Proteomes" id="UP001162802">
    <property type="component" value="Unassembled WGS sequence"/>
</dbReference>
<comment type="function">
    <text evidence="1 10">Controls the rotational direction of flagella during chemotaxis.</text>
</comment>
<keyword evidence="13" id="KW-1185">Reference proteome</keyword>
<dbReference type="PANTHER" id="PTHR35091">
    <property type="entry name" value="FLAGELLAR PROTEIN FLIL"/>
    <property type="match status" value="1"/>
</dbReference>
<proteinExistence type="inferred from homology"/>
<evidence type="ECO:0000256" key="4">
    <source>
        <dbReference type="ARBA" id="ARBA00022475"/>
    </source>
</evidence>
<gene>
    <name evidence="12" type="ORF">MTR65_16275</name>
</gene>
<reference evidence="12" key="1">
    <citation type="submission" date="2022-03" db="EMBL/GenBank/DDBJ databases">
        <title>Identification of a novel bacterium isolated from mangrove sediments.</title>
        <authorList>
            <person name="Pan X."/>
        </authorList>
    </citation>
    <scope>NUCLEOTIDE SEQUENCE</scope>
    <source>
        <strain evidence="12">B2637</strain>
    </source>
</reference>
<evidence type="ECO:0000313" key="12">
    <source>
        <dbReference type="EMBL" id="MCJ1962250.1"/>
    </source>
</evidence>
<name>A0ABT0AGE0_9SPHN</name>
<keyword evidence="10" id="KW-0997">Cell inner membrane</keyword>
<keyword evidence="12" id="KW-0966">Cell projection</keyword>
<feature type="region of interest" description="Disordered" evidence="11">
    <location>
        <begin position="46"/>
        <end position="89"/>
    </location>
</feature>
<evidence type="ECO:0000313" key="13">
    <source>
        <dbReference type="Proteomes" id="UP001162802"/>
    </source>
</evidence>
<feature type="compositionally biased region" description="Basic and acidic residues" evidence="11">
    <location>
        <begin position="77"/>
        <end position="89"/>
    </location>
</feature>
<dbReference type="PANTHER" id="PTHR35091:SF2">
    <property type="entry name" value="FLAGELLAR PROTEIN FLIL"/>
    <property type="match status" value="1"/>
</dbReference>
<keyword evidence="12" id="KW-0282">Flagellum</keyword>
<feature type="transmembrane region" description="Helical" evidence="10">
    <location>
        <begin position="20"/>
        <end position="41"/>
    </location>
</feature>
<evidence type="ECO:0000256" key="1">
    <source>
        <dbReference type="ARBA" id="ARBA00002254"/>
    </source>
</evidence>
<keyword evidence="12" id="KW-0969">Cilium</keyword>
<evidence type="ECO:0000256" key="9">
    <source>
        <dbReference type="ARBA" id="ARBA00023136"/>
    </source>
</evidence>